<gene>
    <name evidence="7" type="ORF">O7M46_01425</name>
</gene>
<feature type="transmembrane region" description="Helical" evidence="5">
    <location>
        <begin position="130"/>
        <end position="148"/>
    </location>
</feature>
<feature type="transmembrane region" description="Helical" evidence="5">
    <location>
        <begin position="73"/>
        <end position="92"/>
    </location>
</feature>
<evidence type="ECO:0000259" key="6">
    <source>
        <dbReference type="Pfam" id="PF04932"/>
    </source>
</evidence>
<keyword evidence="3 5" id="KW-1133">Transmembrane helix</keyword>
<feature type="transmembrane region" description="Helical" evidence="5">
    <location>
        <begin position="36"/>
        <end position="61"/>
    </location>
</feature>
<evidence type="ECO:0000256" key="5">
    <source>
        <dbReference type="SAM" id="Phobius"/>
    </source>
</evidence>
<feature type="transmembrane region" description="Helical" evidence="5">
    <location>
        <begin position="154"/>
        <end position="176"/>
    </location>
</feature>
<feature type="domain" description="O-antigen ligase-related" evidence="6">
    <location>
        <begin position="228"/>
        <end position="344"/>
    </location>
</feature>
<evidence type="ECO:0000256" key="1">
    <source>
        <dbReference type="ARBA" id="ARBA00004141"/>
    </source>
</evidence>
<comment type="caution">
    <text evidence="7">The sequence shown here is derived from an EMBL/GenBank/DDBJ whole genome shotgun (WGS) entry which is preliminary data.</text>
</comment>
<sequence>MKIENTKNRWLFLLFIILLALRLASPATANLSFIILAIVAVLGGKYLIFAFFISWLLTLFNPIMSPESTLASLARYLMILLGLINITIYLIQNKITTISKYLFWLCILNIILILHSISVSYEVSISILKLLSWFIAAFVLINTWTAMSDQDKTQIYNFIISILKSVAIFSLPLFFIPEIGFARNGTGFQGLLNHPQAFGPTIALLATIIVGKMLSSKKLITSDVIWFCICLVLIILSEARTAGLALFLALLFSILFNPILLGKRFLEANPIFKNKSLYIWLLIILGISVSTYPLYIDSVKHYVFKRTESTTITELADASRGNLVESMIHNINKNPMFGIGFGVASEPNKLEIATDPIFGLPISATIEKGVLPVAVIEELGILIGSLVFLWLFYSIKKSARSDIQKLAIVLCILCLNLGEYMFFSIGGMGMLMLIFFTRSVSD</sequence>
<evidence type="ECO:0000313" key="8">
    <source>
        <dbReference type="Proteomes" id="UP001224083"/>
    </source>
</evidence>
<proteinExistence type="predicted"/>
<dbReference type="Proteomes" id="UP001224083">
    <property type="component" value="Unassembled WGS sequence"/>
</dbReference>
<evidence type="ECO:0000256" key="4">
    <source>
        <dbReference type="ARBA" id="ARBA00023136"/>
    </source>
</evidence>
<comment type="subcellular location">
    <subcellularLocation>
        <location evidence="1">Membrane</location>
        <topology evidence="1">Multi-pass membrane protein</topology>
    </subcellularLocation>
</comment>
<keyword evidence="8" id="KW-1185">Reference proteome</keyword>
<dbReference type="GO" id="GO:0016874">
    <property type="term" value="F:ligase activity"/>
    <property type="evidence" value="ECO:0007669"/>
    <property type="project" value="UniProtKB-KW"/>
</dbReference>
<dbReference type="EMBL" id="JAQAHH010000002">
    <property type="protein sequence ID" value="MDP9499613.1"/>
    <property type="molecule type" value="Genomic_DNA"/>
</dbReference>
<feature type="transmembrane region" description="Helical" evidence="5">
    <location>
        <begin position="407"/>
        <end position="436"/>
    </location>
</feature>
<feature type="transmembrane region" description="Helical" evidence="5">
    <location>
        <begin position="98"/>
        <end position="118"/>
    </location>
</feature>
<feature type="transmembrane region" description="Helical" evidence="5">
    <location>
        <begin position="219"/>
        <end position="236"/>
    </location>
</feature>
<evidence type="ECO:0000256" key="3">
    <source>
        <dbReference type="ARBA" id="ARBA00022989"/>
    </source>
</evidence>
<feature type="transmembrane region" description="Helical" evidence="5">
    <location>
        <begin position="277"/>
        <end position="296"/>
    </location>
</feature>
<organism evidence="7 8">
    <name type="scientific">Bisgaard Taxon 45</name>
    <dbReference type="NCBI Taxonomy" id="304289"/>
    <lineage>
        <taxon>Bacteria</taxon>
        <taxon>Pseudomonadati</taxon>
        <taxon>Pseudomonadota</taxon>
        <taxon>Gammaproteobacteria</taxon>
        <taxon>Pasteurellales</taxon>
        <taxon>Pasteurellaceae</taxon>
    </lineage>
</organism>
<evidence type="ECO:0000313" key="7">
    <source>
        <dbReference type="EMBL" id="MDP9499613.1"/>
    </source>
</evidence>
<feature type="transmembrane region" description="Helical" evidence="5">
    <location>
        <begin position="242"/>
        <end position="261"/>
    </location>
</feature>
<name>A0ABT9KC06_9PAST</name>
<dbReference type="Pfam" id="PF04932">
    <property type="entry name" value="Wzy_C"/>
    <property type="match status" value="1"/>
</dbReference>
<dbReference type="InterPro" id="IPR007016">
    <property type="entry name" value="O-antigen_ligase-rel_domated"/>
</dbReference>
<keyword evidence="2 5" id="KW-0812">Transmembrane</keyword>
<feature type="transmembrane region" description="Helical" evidence="5">
    <location>
        <begin position="370"/>
        <end position="395"/>
    </location>
</feature>
<evidence type="ECO:0000256" key="2">
    <source>
        <dbReference type="ARBA" id="ARBA00022692"/>
    </source>
</evidence>
<keyword evidence="7" id="KW-0436">Ligase</keyword>
<accession>A0ABT9KC06</accession>
<reference evidence="7 8" key="1">
    <citation type="submission" date="2022-12" db="EMBL/GenBank/DDBJ databases">
        <title>Genome sequence of Pasteurellaceae Bisgaard Taxon 45.</title>
        <authorList>
            <person name="Foggin C."/>
            <person name="Rosen L.E."/>
            <person name="Henton M."/>
            <person name="Buys A."/>
            <person name="Floyd T."/>
            <person name="Turner A.D."/>
            <person name="Tarbin J."/>
            <person name="Lloyd A.S."/>
            <person name="Chaitezvi C."/>
            <person name="Ellis R.J."/>
            <person name="Roberts H.C."/>
            <person name="Dastjerdi A."/>
            <person name="Nunez A."/>
            <person name="Van Vliet A.H."/>
            <person name="Steinbach F."/>
        </authorList>
    </citation>
    <scope>NUCLEOTIDE SEQUENCE [LARGE SCALE GENOMIC DNA]</scope>
    <source>
        <strain evidence="7 8">VF20HR</strain>
    </source>
</reference>
<keyword evidence="4 5" id="KW-0472">Membrane</keyword>
<protein>
    <submittedName>
        <fullName evidence="7">O-antigen ligase family protein</fullName>
    </submittedName>
</protein>